<comment type="similarity">
    <text evidence="2">Belongs to the TonB family.</text>
</comment>
<dbReference type="InterPro" id="IPR051045">
    <property type="entry name" value="TonB-dependent_transducer"/>
</dbReference>
<comment type="caution">
    <text evidence="11">The sequence shown here is derived from an EMBL/GenBank/DDBJ whole genome shotgun (WGS) entry which is preliminary data.</text>
</comment>
<dbReference type="EMBL" id="MTSE01000001">
    <property type="protein sequence ID" value="OUJ76047.1"/>
    <property type="molecule type" value="Genomic_DNA"/>
</dbReference>
<proteinExistence type="inferred from homology"/>
<evidence type="ECO:0000256" key="9">
    <source>
        <dbReference type="ARBA" id="ARBA00023136"/>
    </source>
</evidence>
<dbReference type="GO" id="GO:0031992">
    <property type="term" value="F:energy transducer activity"/>
    <property type="evidence" value="ECO:0007669"/>
    <property type="project" value="TreeGrafter"/>
</dbReference>
<dbReference type="NCBIfam" id="TIGR01352">
    <property type="entry name" value="tonB_Cterm"/>
    <property type="match status" value="1"/>
</dbReference>
<dbReference type="SUPFAM" id="SSF74653">
    <property type="entry name" value="TolA/TonB C-terminal domain"/>
    <property type="match status" value="1"/>
</dbReference>
<evidence type="ECO:0000256" key="2">
    <source>
        <dbReference type="ARBA" id="ARBA00006555"/>
    </source>
</evidence>
<dbReference type="GO" id="GO:0015031">
    <property type="term" value="P:protein transport"/>
    <property type="evidence" value="ECO:0007669"/>
    <property type="project" value="UniProtKB-KW"/>
</dbReference>
<accession>A0A243WL73</accession>
<evidence type="ECO:0000259" key="10">
    <source>
        <dbReference type="PROSITE" id="PS52015"/>
    </source>
</evidence>
<keyword evidence="6" id="KW-0812">Transmembrane</keyword>
<name>A0A243WL73_9BACT</name>
<keyword evidence="12" id="KW-1185">Reference proteome</keyword>
<dbReference type="GO" id="GO:0055085">
    <property type="term" value="P:transmembrane transport"/>
    <property type="evidence" value="ECO:0007669"/>
    <property type="project" value="InterPro"/>
</dbReference>
<evidence type="ECO:0000256" key="1">
    <source>
        <dbReference type="ARBA" id="ARBA00004383"/>
    </source>
</evidence>
<keyword evidence="8" id="KW-1133">Transmembrane helix</keyword>
<dbReference type="PANTHER" id="PTHR33446">
    <property type="entry name" value="PROTEIN TONB-RELATED"/>
    <property type="match status" value="1"/>
</dbReference>
<sequence length="180" mass="20366">MLLPAASQAQHLYKTEFEKGTMEKGKKVGIWEYYNYSRNTEEPMVVQKYDHTTNKLLYYLPVETVPYEVEKRPGEWSMSEVDQPPLFIGGIGVLGTYIAQMRYPETAQQAGIQGKVLVSFVIDTLGHASGHKVIRTVGGGCDQEALRTCQSIPNQWIAPRIGSRAVSVRYMMPFTFKLQQ</sequence>
<dbReference type="AlphaFoldDB" id="A0A243WL73"/>
<evidence type="ECO:0000313" key="11">
    <source>
        <dbReference type="EMBL" id="OUJ76047.1"/>
    </source>
</evidence>
<dbReference type="Pfam" id="PF03544">
    <property type="entry name" value="TonB_C"/>
    <property type="match status" value="1"/>
</dbReference>
<evidence type="ECO:0000256" key="8">
    <source>
        <dbReference type="ARBA" id="ARBA00022989"/>
    </source>
</evidence>
<keyword evidence="7" id="KW-0653">Protein transport</keyword>
<keyword evidence="3" id="KW-0813">Transport</keyword>
<dbReference type="PANTHER" id="PTHR33446:SF2">
    <property type="entry name" value="PROTEIN TONB"/>
    <property type="match status" value="1"/>
</dbReference>
<dbReference type="GO" id="GO:0098797">
    <property type="term" value="C:plasma membrane protein complex"/>
    <property type="evidence" value="ECO:0007669"/>
    <property type="project" value="TreeGrafter"/>
</dbReference>
<evidence type="ECO:0000313" key="12">
    <source>
        <dbReference type="Proteomes" id="UP000194873"/>
    </source>
</evidence>
<dbReference type="InterPro" id="IPR006260">
    <property type="entry name" value="TonB/TolA_C"/>
</dbReference>
<dbReference type="Proteomes" id="UP000194873">
    <property type="component" value="Unassembled WGS sequence"/>
</dbReference>
<feature type="domain" description="TonB C-terminal" evidence="10">
    <location>
        <begin position="88"/>
        <end position="180"/>
    </location>
</feature>
<evidence type="ECO:0000256" key="7">
    <source>
        <dbReference type="ARBA" id="ARBA00022927"/>
    </source>
</evidence>
<evidence type="ECO:0000256" key="4">
    <source>
        <dbReference type="ARBA" id="ARBA00022475"/>
    </source>
</evidence>
<evidence type="ECO:0000256" key="6">
    <source>
        <dbReference type="ARBA" id="ARBA00022692"/>
    </source>
</evidence>
<reference evidence="11 12" key="1">
    <citation type="submission" date="2017-01" db="EMBL/GenBank/DDBJ databases">
        <title>A new Hymenobacter.</title>
        <authorList>
            <person name="Liang Y."/>
            <person name="Feng F."/>
        </authorList>
    </citation>
    <scope>NUCLEOTIDE SEQUENCE [LARGE SCALE GENOMIC DNA]</scope>
    <source>
        <strain evidence="11">MIMBbqt21</strain>
    </source>
</reference>
<dbReference type="Gene3D" id="3.30.1150.10">
    <property type="match status" value="1"/>
</dbReference>
<keyword evidence="9" id="KW-0472">Membrane</keyword>
<evidence type="ECO:0000256" key="5">
    <source>
        <dbReference type="ARBA" id="ARBA00022519"/>
    </source>
</evidence>
<protein>
    <recommendedName>
        <fullName evidence="10">TonB C-terminal domain-containing protein</fullName>
    </recommendedName>
</protein>
<dbReference type="InterPro" id="IPR037682">
    <property type="entry name" value="TonB_C"/>
</dbReference>
<organism evidence="11 12">
    <name type="scientific">Hymenobacter crusticola</name>
    <dbReference type="NCBI Taxonomy" id="1770526"/>
    <lineage>
        <taxon>Bacteria</taxon>
        <taxon>Pseudomonadati</taxon>
        <taxon>Bacteroidota</taxon>
        <taxon>Cytophagia</taxon>
        <taxon>Cytophagales</taxon>
        <taxon>Hymenobacteraceae</taxon>
        <taxon>Hymenobacter</taxon>
    </lineage>
</organism>
<dbReference type="PROSITE" id="PS52015">
    <property type="entry name" value="TONB_CTD"/>
    <property type="match status" value="1"/>
</dbReference>
<evidence type="ECO:0000256" key="3">
    <source>
        <dbReference type="ARBA" id="ARBA00022448"/>
    </source>
</evidence>
<comment type="subcellular location">
    <subcellularLocation>
        <location evidence="1">Cell inner membrane</location>
        <topology evidence="1">Single-pass membrane protein</topology>
        <orientation evidence="1">Periplasmic side</orientation>
    </subcellularLocation>
</comment>
<keyword evidence="5" id="KW-0997">Cell inner membrane</keyword>
<keyword evidence="4" id="KW-1003">Cell membrane</keyword>
<gene>
    <name evidence="11" type="ORF">BXP70_01870</name>
</gene>